<protein>
    <submittedName>
        <fullName evidence="1">Uncharacterized protein</fullName>
    </submittedName>
</protein>
<evidence type="ECO:0000313" key="1">
    <source>
        <dbReference type="EMBL" id="KAF5803007.1"/>
    </source>
</evidence>
<gene>
    <name evidence="1" type="ORF">HanXRQr2_Chr06g0266281</name>
</gene>
<evidence type="ECO:0000313" key="2">
    <source>
        <dbReference type="Proteomes" id="UP000215914"/>
    </source>
</evidence>
<accession>A0A9K3IU52</accession>
<reference evidence="1" key="2">
    <citation type="submission" date="2020-06" db="EMBL/GenBank/DDBJ databases">
        <title>Helianthus annuus Genome sequencing and assembly Release 2.</title>
        <authorList>
            <person name="Gouzy J."/>
            <person name="Langlade N."/>
            <person name="Munos S."/>
        </authorList>
    </citation>
    <scope>NUCLEOTIDE SEQUENCE</scope>
    <source>
        <tissue evidence="1">Leaves</tissue>
    </source>
</reference>
<dbReference type="Proteomes" id="UP000215914">
    <property type="component" value="Unassembled WGS sequence"/>
</dbReference>
<dbReference type="EMBL" id="MNCJ02000321">
    <property type="protein sequence ID" value="KAF5803007.1"/>
    <property type="molecule type" value="Genomic_DNA"/>
</dbReference>
<organism evidence="1 2">
    <name type="scientific">Helianthus annuus</name>
    <name type="common">Common sunflower</name>
    <dbReference type="NCBI Taxonomy" id="4232"/>
    <lineage>
        <taxon>Eukaryota</taxon>
        <taxon>Viridiplantae</taxon>
        <taxon>Streptophyta</taxon>
        <taxon>Embryophyta</taxon>
        <taxon>Tracheophyta</taxon>
        <taxon>Spermatophyta</taxon>
        <taxon>Magnoliopsida</taxon>
        <taxon>eudicotyledons</taxon>
        <taxon>Gunneridae</taxon>
        <taxon>Pentapetalae</taxon>
        <taxon>asterids</taxon>
        <taxon>campanulids</taxon>
        <taxon>Asterales</taxon>
        <taxon>Asteraceae</taxon>
        <taxon>Asteroideae</taxon>
        <taxon>Heliantheae alliance</taxon>
        <taxon>Heliantheae</taxon>
        <taxon>Helianthus</taxon>
    </lineage>
</organism>
<dbReference type="AlphaFoldDB" id="A0A9K3IU52"/>
<comment type="caution">
    <text evidence="1">The sequence shown here is derived from an EMBL/GenBank/DDBJ whole genome shotgun (WGS) entry which is preliminary data.</text>
</comment>
<name>A0A9K3IU52_HELAN</name>
<reference evidence="1" key="1">
    <citation type="journal article" date="2017" name="Nature">
        <title>The sunflower genome provides insights into oil metabolism, flowering and Asterid evolution.</title>
        <authorList>
            <person name="Badouin H."/>
            <person name="Gouzy J."/>
            <person name="Grassa C.J."/>
            <person name="Murat F."/>
            <person name="Staton S.E."/>
            <person name="Cottret L."/>
            <person name="Lelandais-Briere C."/>
            <person name="Owens G.L."/>
            <person name="Carrere S."/>
            <person name="Mayjonade B."/>
            <person name="Legrand L."/>
            <person name="Gill N."/>
            <person name="Kane N.C."/>
            <person name="Bowers J.E."/>
            <person name="Hubner S."/>
            <person name="Bellec A."/>
            <person name="Berard A."/>
            <person name="Berges H."/>
            <person name="Blanchet N."/>
            <person name="Boniface M.C."/>
            <person name="Brunel D."/>
            <person name="Catrice O."/>
            <person name="Chaidir N."/>
            <person name="Claudel C."/>
            <person name="Donnadieu C."/>
            <person name="Faraut T."/>
            <person name="Fievet G."/>
            <person name="Helmstetter N."/>
            <person name="King M."/>
            <person name="Knapp S.J."/>
            <person name="Lai Z."/>
            <person name="Le Paslier M.C."/>
            <person name="Lippi Y."/>
            <person name="Lorenzon L."/>
            <person name="Mandel J.R."/>
            <person name="Marage G."/>
            <person name="Marchand G."/>
            <person name="Marquand E."/>
            <person name="Bret-Mestries E."/>
            <person name="Morien E."/>
            <person name="Nambeesan S."/>
            <person name="Nguyen T."/>
            <person name="Pegot-Espagnet P."/>
            <person name="Pouilly N."/>
            <person name="Raftis F."/>
            <person name="Sallet E."/>
            <person name="Schiex T."/>
            <person name="Thomas J."/>
            <person name="Vandecasteele C."/>
            <person name="Vares D."/>
            <person name="Vear F."/>
            <person name="Vautrin S."/>
            <person name="Crespi M."/>
            <person name="Mangin B."/>
            <person name="Burke J.M."/>
            <person name="Salse J."/>
            <person name="Munos S."/>
            <person name="Vincourt P."/>
            <person name="Rieseberg L.H."/>
            <person name="Langlade N.B."/>
        </authorList>
    </citation>
    <scope>NUCLEOTIDE SEQUENCE</scope>
    <source>
        <tissue evidence="1">Leaves</tissue>
    </source>
</reference>
<keyword evidence="2" id="KW-1185">Reference proteome</keyword>
<dbReference type="Gramene" id="mRNA:HanXRQr2_Chr06g0266281">
    <property type="protein sequence ID" value="CDS:HanXRQr2_Chr06g0266281.1"/>
    <property type="gene ID" value="HanXRQr2_Chr06g0266281"/>
</dbReference>
<proteinExistence type="predicted"/>
<sequence length="169" mass="19559">MNPSSKICKFTDPEIENLAWCFPSETVFRPFDPSAHSDAIAPVWFCFPALHFIQGYSYPFPHLTQGFFTLTGISYSQAMPMLCRTLFTIEEILKTEDLEFVLLELPYLYSLVTHDSSRFLFKSKPHQPLSILKTTQNDFTGKNQFFFVRKDSIPNGDCLPKKWILMGRI</sequence>